<evidence type="ECO:0000313" key="2">
    <source>
        <dbReference type="Proteomes" id="UP000004995"/>
    </source>
</evidence>
<reference evidence="2" key="1">
    <citation type="journal article" date="2012" name="Nat. Biotechnol.">
        <title>Reference genome sequence of the model plant Setaria.</title>
        <authorList>
            <person name="Bennetzen J.L."/>
            <person name="Schmutz J."/>
            <person name="Wang H."/>
            <person name="Percifield R."/>
            <person name="Hawkins J."/>
            <person name="Pontaroli A.C."/>
            <person name="Estep M."/>
            <person name="Feng L."/>
            <person name="Vaughn J.N."/>
            <person name="Grimwood J."/>
            <person name="Jenkins J."/>
            <person name="Barry K."/>
            <person name="Lindquist E."/>
            <person name="Hellsten U."/>
            <person name="Deshpande S."/>
            <person name="Wang X."/>
            <person name="Wu X."/>
            <person name="Mitros T."/>
            <person name="Triplett J."/>
            <person name="Yang X."/>
            <person name="Ye C.Y."/>
            <person name="Mauro-Herrera M."/>
            <person name="Wang L."/>
            <person name="Li P."/>
            <person name="Sharma M."/>
            <person name="Sharma R."/>
            <person name="Ronald P.C."/>
            <person name="Panaud O."/>
            <person name="Kellogg E.A."/>
            <person name="Brutnell T.P."/>
            <person name="Doust A.N."/>
            <person name="Tuskan G.A."/>
            <person name="Rokhsar D."/>
            <person name="Devos K.M."/>
        </authorList>
    </citation>
    <scope>NUCLEOTIDE SEQUENCE [LARGE SCALE GENOMIC DNA]</scope>
    <source>
        <strain evidence="2">cv. Yugu1</strain>
    </source>
</reference>
<reference evidence="1" key="2">
    <citation type="submission" date="2018-08" db="UniProtKB">
        <authorList>
            <consortium name="EnsemblPlants"/>
        </authorList>
    </citation>
    <scope>IDENTIFICATION</scope>
    <source>
        <strain evidence="1">Yugu1</strain>
    </source>
</reference>
<dbReference type="Gramene" id="KQK85776">
    <property type="protein sequence ID" value="KQK85776"/>
    <property type="gene ID" value="SETIT_020801mg"/>
</dbReference>
<protein>
    <submittedName>
        <fullName evidence="1">Uncharacterized protein</fullName>
    </submittedName>
</protein>
<evidence type="ECO:0000313" key="1">
    <source>
        <dbReference type="EnsemblPlants" id="KQK85776"/>
    </source>
</evidence>
<keyword evidence="2" id="KW-1185">Reference proteome</keyword>
<name>K3Z2N3_SETIT</name>
<dbReference type="InParanoid" id="K3Z2N3"/>
<dbReference type="HOGENOM" id="CLU_3280532_0_0_1"/>
<organism evidence="1 2">
    <name type="scientific">Setaria italica</name>
    <name type="common">Foxtail millet</name>
    <name type="synonym">Panicum italicum</name>
    <dbReference type="NCBI Taxonomy" id="4555"/>
    <lineage>
        <taxon>Eukaryota</taxon>
        <taxon>Viridiplantae</taxon>
        <taxon>Streptophyta</taxon>
        <taxon>Embryophyta</taxon>
        <taxon>Tracheophyta</taxon>
        <taxon>Spermatophyta</taxon>
        <taxon>Magnoliopsida</taxon>
        <taxon>Liliopsida</taxon>
        <taxon>Poales</taxon>
        <taxon>Poaceae</taxon>
        <taxon>PACMAD clade</taxon>
        <taxon>Panicoideae</taxon>
        <taxon>Panicodae</taxon>
        <taxon>Paniceae</taxon>
        <taxon>Cenchrinae</taxon>
        <taxon>Setaria</taxon>
    </lineage>
</organism>
<dbReference type="AlphaFoldDB" id="K3Z2N3"/>
<sequence>MREMIGTIEERKRMAAPFLSPRGHRRRGQASISIVFRYRDR</sequence>
<dbReference type="EnsemblPlants" id="KQK85776">
    <property type="protein sequence ID" value="KQK85776"/>
    <property type="gene ID" value="SETIT_020801mg"/>
</dbReference>
<proteinExistence type="predicted"/>
<dbReference type="Proteomes" id="UP000004995">
    <property type="component" value="Unassembled WGS sequence"/>
</dbReference>
<accession>K3Z2N3</accession>